<evidence type="ECO:0000256" key="2">
    <source>
        <dbReference type="ARBA" id="ARBA00022553"/>
    </source>
</evidence>
<proteinExistence type="predicted"/>
<comment type="caution">
    <text evidence="4">The sequence shown here is derived from an EMBL/GenBank/DDBJ whole genome shotgun (WGS) entry which is preliminary data.</text>
</comment>
<gene>
    <name evidence="4" type="ORF">EI167_20180</name>
</gene>
<accession>A0ABR9FSA6</accession>
<dbReference type="PROSITE" id="PS00012">
    <property type="entry name" value="PHOSPHOPANTETHEINE"/>
    <property type="match status" value="1"/>
</dbReference>
<dbReference type="Gene3D" id="1.10.1200.10">
    <property type="entry name" value="ACP-like"/>
    <property type="match status" value="1"/>
</dbReference>
<keyword evidence="2" id="KW-0597">Phosphoprotein</keyword>
<dbReference type="Pfam" id="PF00550">
    <property type="entry name" value="PP-binding"/>
    <property type="match status" value="1"/>
</dbReference>
<organism evidence="4 5">
    <name type="scientific">Pseudoalteromonas prydzensis</name>
    <dbReference type="NCBI Taxonomy" id="182141"/>
    <lineage>
        <taxon>Bacteria</taxon>
        <taxon>Pseudomonadati</taxon>
        <taxon>Pseudomonadota</taxon>
        <taxon>Gammaproteobacteria</taxon>
        <taxon>Alteromonadales</taxon>
        <taxon>Pseudoalteromonadaceae</taxon>
        <taxon>Pseudoalteromonas</taxon>
    </lineage>
</organism>
<evidence type="ECO:0000313" key="5">
    <source>
        <dbReference type="Proteomes" id="UP000707245"/>
    </source>
</evidence>
<evidence type="ECO:0000259" key="3">
    <source>
        <dbReference type="PROSITE" id="PS50075"/>
    </source>
</evidence>
<dbReference type="EMBL" id="RRZA01000102">
    <property type="protein sequence ID" value="MBE0459704.1"/>
    <property type="molecule type" value="Genomic_DNA"/>
</dbReference>
<dbReference type="InterPro" id="IPR036736">
    <property type="entry name" value="ACP-like_sf"/>
</dbReference>
<dbReference type="PROSITE" id="PS50075">
    <property type="entry name" value="CARRIER"/>
    <property type="match status" value="1"/>
</dbReference>
<evidence type="ECO:0000313" key="4">
    <source>
        <dbReference type="EMBL" id="MBE0459704.1"/>
    </source>
</evidence>
<dbReference type="InterPro" id="IPR009081">
    <property type="entry name" value="PP-bd_ACP"/>
</dbReference>
<sequence length="100" mass="11492">MTSKVSEYLMNKMVELFGNSEVDFADHFSHLGVNSVSIIRLCQFVEDDLSVVIPVEKFLNGDFSMVSDFIAYVEENVSDNIDFNDIKKNNRDKKELSIEF</sequence>
<dbReference type="InterPro" id="IPR006162">
    <property type="entry name" value="Ppantetheine_attach_site"/>
</dbReference>
<keyword evidence="1" id="KW-0596">Phosphopantetheine</keyword>
<name>A0ABR9FSA6_9GAMM</name>
<dbReference type="RefSeq" id="WP_192543046.1">
    <property type="nucleotide sequence ID" value="NZ_RRZA01000102.1"/>
</dbReference>
<protein>
    <submittedName>
        <fullName evidence="4">Acyl carrier protein</fullName>
    </submittedName>
</protein>
<feature type="domain" description="Carrier" evidence="3">
    <location>
        <begin position="1"/>
        <end position="77"/>
    </location>
</feature>
<dbReference type="Proteomes" id="UP000707245">
    <property type="component" value="Unassembled WGS sequence"/>
</dbReference>
<reference evidence="4 5" key="1">
    <citation type="submission" date="2020-07" db="EMBL/GenBank/DDBJ databases">
        <title>Halophilic bacteria isolated from french cheeses.</title>
        <authorList>
            <person name="Kothe C.I."/>
            <person name="Farah-Kraiem B."/>
            <person name="Renault P."/>
            <person name="Dridi B."/>
        </authorList>
    </citation>
    <scope>NUCLEOTIDE SEQUENCE [LARGE SCALE GENOMIC DNA]</scope>
    <source>
        <strain evidence="4 5">FME14</strain>
    </source>
</reference>
<keyword evidence="5" id="KW-1185">Reference proteome</keyword>
<evidence type="ECO:0000256" key="1">
    <source>
        <dbReference type="ARBA" id="ARBA00022450"/>
    </source>
</evidence>
<dbReference type="SUPFAM" id="SSF47336">
    <property type="entry name" value="ACP-like"/>
    <property type="match status" value="1"/>
</dbReference>